<gene>
    <name evidence="2" type="primary">rasip1</name>
</gene>
<dbReference type="Gene3D" id="2.60.200.20">
    <property type="match status" value="1"/>
</dbReference>
<dbReference type="Proteomes" id="UP000694389">
    <property type="component" value="Unassembled WGS sequence"/>
</dbReference>
<dbReference type="AlphaFoldDB" id="A0A8C4DC56"/>
<dbReference type="SMART" id="SM01132">
    <property type="entry name" value="DIL"/>
    <property type="match status" value="1"/>
</dbReference>
<evidence type="ECO:0000259" key="1">
    <source>
        <dbReference type="PROSITE" id="PS51126"/>
    </source>
</evidence>
<dbReference type="InterPro" id="IPR002710">
    <property type="entry name" value="Dilute_dom"/>
</dbReference>
<protein>
    <submittedName>
        <fullName evidence="2">Ras interacting protein 1</fullName>
    </submittedName>
</protein>
<dbReference type="GO" id="GO:0035024">
    <property type="term" value="P:negative regulation of Rho protein signal transduction"/>
    <property type="evidence" value="ECO:0007669"/>
    <property type="project" value="TreeGrafter"/>
</dbReference>
<evidence type="ECO:0000313" key="3">
    <source>
        <dbReference type="Proteomes" id="UP000694389"/>
    </source>
</evidence>
<reference evidence="2" key="1">
    <citation type="submission" date="2025-08" db="UniProtKB">
        <authorList>
            <consortium name="Ensembl"/>
        </authorList>
    </citation>
    <scope>IDENTIFICATION</scope>
</reference>
<dbReference type="PANTHER" id="PTHR16027">
    <property type="entry name" value="DILUTE DOMAIN-CONTAINING PROTEIN YPR089W"/>
    <property type="match status" value="1"/>
</dbReference>
<dbReference type="Ensembl" id="ENSDLAT00005002865.2">
    <property type="protein sequence ID" value="ENSDLAP00005002775.1"/>
    <property type="gene ID" value="ENSDLAG00005001181.2"/>
</dbReference>
<dbReference type="SUPFAM" id="SSF49879">
    <property type="entry name" value="SMAD/FHA domain"/>
    <property type="match status" value="1"/>
</dbReference>
<dbReference type="GeneTree" id="ENSGT00940000160072"/>
<name>A0A8C4DC56_DICLA</name>
<dbReference type="PANTHER" id="PTHR16027:SF12">
    <property type="entry name" value="RAS-INTERACTING PROTEIN 1"/>
    <property type="match status" value="1"/>
</dbReference>
<dbReference type="Pfam" id="PF01843">
    <property type="entry name" value="DIL"/>
    <property type="match status" value="1"/>
</dbReference>
<keyword evidence="3" id="KW-1185">Reference proteome</keyword>
<proteinExistence type="predicted"/>
<evidence type="ECO:0000313" key="2">
    <source>
        <dbReference type="Ensembl" id="ENSDLAP00005002775.1"/>
    </source>
</evidence>
<accession>A0A8C4DC56</accession>
<dbReference type="CDD" id="cd22734">
    <property type="entry name" value="FHA_RAIN"/>
    <property type="match status" value="1"/>
</dbReference>
<dbReference type="GO" id="GO:0005911">
    <property type="term" value="C:cell-cell junction"/>
    <property type="evidence" value="ECO:0007669"/>
    <property type="project" value="TreeGrafter"/>
</dbReference>
<dbReference type="InterPro" id="IPR008984">
    <property type="entry name" value="SMAD_FHA_dom_sf"/>
</dbReference>
<feature type="domain" description="Dilute" evidence="1">
    <location>
        <begin position="254"/>
        <end position="551"/>
    </location>
</feature>
<organism evidence="2 3">
    <name type="scientific">Dicentrarchus labrax</name>
    <name type="common">European seabass</name>
    <name type="synonym">Morone labrax</name>
    <dbReference type="NCBI Taxonomy" id="13489"/>
    <lineage>
        <taxon>Eukaryota</taxon>
        <taxon>Metazoa</taxon>
        <taxon>Chordata</taxon>
        <taxon>Craniata</taxon>
        <taxon>Vertebrata</taxon>
        <taxon>Euteleostomi</taxon>
        <taxon>Actinopterygii</taxon>
        <taxon>Neopterygii</taxon>
        <taxon>Teleostei</taxon>
        <taxon>Neoteleostei</taxon>
        <taxon>Acanthomorphata</taxon>
        <taxon>Eupercaria</taxon>
        <taxon>Moronidae</taxon>
        <taxon>Dicentrarchus</taxon>
    </lineage>
</organism>
<dbReference type="GO" id="GO:0051020">
    <property type="term" value="F:GTPase binding"/>
    <property type="evidence" value="ECO:0007669"/>
    <property type="project" value="TreeGrafter"/>
</dbReference>
<dbReference type="PROSITE" id="PS51126">
    <property type="entry name" value="DILUTE"/>
    <property type="match status" value="1"/>
</dbReference>
<dbReference type="InterPro" id="IPR052072">
    <property type="entry name" value="Vascular_dev_regulator"/>
</dbReference>
<sequence>MNQPAEDEKDYSSCDLEVMSQSLILPPTDRPFFLLLQGYDQSKDFVLYIMVGHTHVFGRKPTMREREKDRERERKGKRPLKVDTFLSAPDLLARHLLVRRDSAVPETPTGQALMRPFRGSEVTHNGVAIYRETVLKPGDVIGLGNHFLFLYRDPRVSPAPPLALTLPWQADVSTTCCPSGLVDRQEALRQYLGSTEAILKFHPRHADSLLQEIISKNSSPDSGGGPLAPAYLLSIMIDHASKHLDPALTPQILLKSANLIKEIVWVSKETQEGEISTPNVLKLSSDLRPLMFWMSNATELLNFFQVKVEAMEKEWEFEAPGDPLLTADMDTCSEALAQLDDVIMHTFQQCVYHLTKTLYSLLPALLDTNPFSKGEEKREGEGEVDDVSALPPRVAGLVEVYRCSLMLSREACLSPPLTSQTFGYLFFFTNTSLLNTLLERDGLFSWSRAVQIRTNLDLVLDWLQGAGLGDIASEFMKKLSITVNFLCIPKTRLIQSSWTSLQEDHILLSPSQLHHLLTHYKLGPTRAPPASWGPPPGTELSGDIFESFLDHPPLILPNETPRLDLAQPIPSPELQKEVTRLRTFLWGLDQDELPANQRTRL</sequence>
<dbReference type="GO" id="GO:0001525">
    <property type="term" value="P:angiogenesis"/>
    <property type="evidence" value="ECO:0007669"/>
    <property type="project" value="TreeGrafter"/>
</dbReference>
<reference evidence="2" key="2">
    <citation type="submission" date="2025-09" db="UniProtKB">
        <authorList>
            <consortium name="Ensembl"/>
        </authorList>
    </citation>
    <scope>IDENTIFICATION</scope>
</reference>